<keyword evidence="2" id="KW-1185">Reference proteome</keyword>
<sequence>MEKEIIRTKVDWVATLDQFSIGDLHQFTVGTREIFNIRQVAYRLKKKSGKIFATTTLDDGIEVKREE</sequence>
<evidence type="ECO:0000313" key="2">
    <source>
        <dbReference type="Proteomes" id="UP000284531"/>
    </source>
</evidence>
<comment type="caution">
    <text evidence="1">The sequence shown here is derived from an EMBL/GenBank/DDBJ whole genome shotgun (WGS) entry which is preliminary data.</text>
</comment>
<evidence type="ECO:0000313" key="1">
    <source>
        <dbReference type="EMBL" id="RKE04437.1"/>
    </source>
</evidence>
<organism evidence="1 2">
    <name type="scientific">Marinifilum flexuosum</name>
    <dbReference type="NCBI Taxonomy" id="1117708"/>
    <lineage>
        <taxon>Bacteria</taxon>
        <taxon>Pseudomonadati</taxon>
        <taxon>Bacteroidota</taxon>
        <taxon>Bacteroidia</taxon>
        <taxon>Marinilabiliales</taxon>
        <taxon>Marinifilaceae</taxon>
    </lineage>
</organism>
<dbReference type="OrthoDB" id="1122050at2"/>
<gene>
    <name evidence="1" type="ORF">BXY64_1457</name>
</gene>
<dbReference type="Proteomes" id="UP000284531">
    <property type="component" value="Unassembled WGS sequence"/>
</dbReference>
<dbReference type="EMBL" id="RAPQ01000008">
    <property type="protein sequence ID" value="RKE04437.1"/>
    <property type="molecule type" value="Genomic_DNA"/>
</dbReference>
<protein>
    <submittedName>
        <fullName evidence="1">Uncharacterized protein</fullName>
    </submittedName>
</protein>
<reference evidence="1 2" key="1">
    <citation type="submission" date="2018-09" db="EMBL/GenBank/DDBJ databases">
        <title>Genomic Encyclopedia of Archaeal and Bacterial Type Strains, Phase II (KMG-II): from individual species to whole genera.</title>
        <authorList>
            <person name="Goeker M."/>
        </authorList>
    </citation>
    <scope>NUCLEOTIDE SEQUENCE [LARGE SCALE GENOMIC DNA]</scope>
    <source>
        <strain evidence="1 2">DSM 21950</strain>
    </source>
</reference>
<proteinExistence type="predicted"/>
<accession>A0A419X9I8</accession>
<dbReference type="RefSeq" id="WP_120239213.1">
    <property type="nucleotide sequence ID" value="NZ_RAPQ01000008.1"/>
</dbReference>
<dbReference type="AlphaFoldDB" id="A0A419X9I8"/>
<name>A0A419X9I8_9BACT</name>